<evidence type="ECO:0000313" key="2">
    <source>
        <dbReference type="EMBL" id="KAK0446533.1"/>
    </source>
</evidence>
<accession>A0AA39JTX7</accession>
<organism evidence="2 3">
    <name type="scientific">Armillaria tabescens</name>
    <name type="common">Ringless honey mushroom</name>
    <name type="synonym">Agaricus tabescens</name>
    <dbReference type="NCBI Taxonomy" id="1929756"/>
    <lineage>
        <taxon>Eukaryota</taxon>
        <taxon>Fungi</taxon>
        <taxon>Dikarya</taxon>
        <taxon>Basidiomycota</taxon>
        <taxon>Agaricomycotina</taxon>
        <taxon>Agaricomycetes</taxon>
        <taxon>Agaricomycetidae</taxon>
        <taxon>Agaricales</taxon>
        <taxon>Marasmiineae</taxon>
        <taxon>Physalacriaceae</taxon>
        <taxon>Desarmillaria</taxon>
    </lineage>
</organism>
<proteinExistence type="predicted"/>
<evidence type="ECO:0000259" key="1">
    <source>
        <dbReference type="Pfam" id="PF06985"/>
    </source>
</evidence>
<dbReference type="Proteomes" id="UP001175211">
    <property type="component" value="Unassembled WGS sequence"/>
</dbReference>
<sequence>MSLSVEVPNQWSYTGREPVIKSSLADTPCAALGIDGLLDKFNATLQTSYTRETPYLSSVLEYCISENYDFGTAYGCLRRMWYNNDWRTVEDELRSREKNDLEQRRKALVGNRIVDPHISPRRVWDLYSNRVVPSSWITDRWPWGISHAWVDEKDRVDVRTPINGHKWPVPIPKDTDLNLIRIEMLNLGAEYVWLDVLCLRQKGGPQEDLRTEEWKLDVPTIGRVYEAAEKVVYYFSGLGRPLILKEGDLDSDRCWFRRAWALQEIGEMKIVAGDTGDGPLHAEPIDKNGNYEREVLTRFHKQLRSLENISRDLSGIFDMLANMQCRISDNPVDKVAALAFSLQSTKMAAYYESQSIEEAWTAQVNVMDGLFRGQLFFLYPEPGEGSTKWRPSWKQVMMKKPLPAEDYCRAYVGQDEEAGNDWCKAGCIEKALVRGLEVGGEEGVDRWGELIVEDADGACHTVDLVATHQYSIPEDTYTLLCSEPNPFGYFPQYWVVGRMLPGRRFEKVSVAMTDRDEIRKLVNLGVAKSSHNVIYLM</sequence>
<dbReference type="InterPro" id="IPR010730">
    <property type="entry name" value="HET"/>
</dbReference>
<protein>
    <recommendedName>
        <fullName evidence="1">Heterokaryon incompatibility domain-containing protein</fullName>
    </recommendedName>
</protein>
<comment type="caution">
    <text evidence="2">The sequence shown here is derived from an EMBL/GenBank/DDBJ whole genome shotgun (WGS) entry which is preliminary data.</text>
</comment>
<name>A0AA39JTX7_ARMTA</name>
<evidence type="ECO:0000313" key="3">
    <source>
        <dbReference type="Proteomes" id="UP001175211"/>
    </source>
</evidence>
<dbReference type="EMBL" id="JAUEPS010000046">
    <property type="protein sequence ID" value="KAK0446533.1"/>
    <property type="molecule type" value="Genomic_DNA"/>
</dbReference>
<dbReference type="Pfam" id="PF06985">
    <property type="entry name" value="HET"/>
    <property type="match status" value="1"/>
</dbReference>
<dbReference type="RefSeq" id="XP_060325882.1">
    <property type="nucleotide sequence ID" value="XM_060483900.1"/>
</dbReference>
<dbReference type="GeneID" id="85367448"/>
<gene>
    <name evidence="2" type="ORF">EV420DRAFT_892768</name>
</gene>
<reference evidence="2" key="1">
    <citation type="submission" date="2023-06" db="EMBL/GenBank/DDBJ databases">
        <authorList>
            <consortium name="Lawrence Berkeley National Laboratory"/>
            <person name="Ahrendt S."/>
            <person name="Sahu N."/>
            <person name="Indic B."/>
            <person name="Wong-Bajracharya J."/>
            <person name="Merenyi Z."/>
            <person name="Ke H.-M."/>
            <person name="Monk M."/>
            <person name="Kocsube S."/>
            <person name="Drula E."/>
            <person name="Lipzen A."/>
            <person name="Balint B."/>
            <person name="Henrissat B."/>
            <person name="Andreopoulos B."/>
            <person name="Martin F.M."/>
            <person name="Harder C.B."/>
            <person name="Rigling D."/>
            <person name="Ford K.L."/>
            <person name="Foster G.D."/>
            <person name="Pangilinan J."/>
            <person name="Papanicolaou A."/>
            <person name="Barry K."/>
            <person name="LaButti K."/>
            <person name="Viragh M."/>
            <person name="Koriabine M."/>
            <person name="Yan M."/>
            <person name="Riley R."/>
            <person name="Champramary S."/>
            <person name="Plett K.L."/>
            <person name="Tsai I.J."/>
            <person name="Slot J."/>
            <person name="Sipos G."/>
            <person name="Plett J."/>
            <person name="Nagy L.G."/>
            <person name="Grigoriev I.V."/>
        </authorList>
    </citation>
    <scope>NUCLEOTIDE SEQUENCE</scope>
    <source>
        <strain evidence="2">CCBAS 213</strain>
    </source>
</reference>
<feature type="domain" description="Heterokaryon incompatibility" evidence="1">
    <location>
        <begin position="145"/>
        <end position="236"/>
    </location>
</feature>
<dbReference type="AlphaFoldDB" id="A0AA39JTX7"/>
<keyword evidence="3" id="KW-1185">Reference proteome</keyword>